<feature type="compositionally biased region" description="Polar residues" evidence="1">
    <location>
        <begin position="846"/>
        <end position="858"/>
    </location>
</feature>
<comment type="caution">
    <text evidence="2">The sequence shown here is derived from an EMBL/GenBank/DDBJ whole genome shotgun (WGS) entry which is preliminary data.</text>
</comment>
<feature type="region of interest" description="Disordered" evidence="1">
    <location>
        <begin position="57"/>
        <end position="138"/>
    </location>
</feature>
<feature type="compositionally biased region" description="Basic and acidic residues" evidence="1">
    <location>
        <begin position="859"/>
        <end position="873"/>
    </location>
</feature>
<accession>A0AAE1GYT1</accession>
<name>A0AAE1GYT1_9NEOP</name>
<feature type="region of interest" description="Disordered" evidence="1">
    <location>
        <begin position="356"/>
        <end position="377"/>
    </location>
</feature>
<organism evidence="2 3">
    <name type="scientific">Frankliniella fusca</name>
    <dbReference type="NCBI Taxonomy" id="407009"/>
    <lineage>
        <taxon>Eukaryota</taxon>
        <taxon>Metazoa</taxon>
        <taxon>Ecdysozoa</taxon>
        <taxon>Arthropoda</taxon>
        <taxon>Hexapoda</taxon>
        <taxon>Insecta</taxon>
        <taxon>Pterygota</taxon>
        <taxon>Neoptera</taxon>
        <taxon>Paraneoptera</taxon>
        <taxon>Thysanoptera</taxon>
        <taxon>Terebrantia</taxon>
        <taxon>Thripoidea</taxon>
        <taxon>Thripidae</taxon>
        <taxon>Frankliniella</taxon>
    </lineage>
</organism>
<gene>
    <name evidence="2" type="ORF">KUF71_004482</name>
</gene>
<keyword evidence="3" id="KW-1185">Reference proteome</keyword>
<feature type="compositionally biased region" description="Basic and acidic residues" evidence="1">
    <location>
        <begin position="356"/>
        <end position="366"/>
    </location>
</feature>
<evidence type="ECO:0000313" key="3">
    <source>
        <dbReference type="Proteomes" id="UP001219518"/>
    </source>
</evidence>
<reference evidence="2" key="2">
    <citation type="journal article" date="2023" name="BMC Genomics">
        <title>Pest status, molecular evolution, and epigenetic factors derived from the genome assembly of Frankliniella fusca, a thysanopteran phytovirus vector.</title>
        <authorList>
            <person name="Catto M.A."/>
            <person name="Labadie P.E."/>
            <person name="Jacobson A.L."/>
            <person name="Kennedy G.G."/>
            <person name="Srinivasan R."/>
            <person name="Hunt B.G."/>
        </authorList>
    </citation>
    <scope>NUCLEOTIDE SEQUENCE</scope>
    <source>
        <strain evidence="2">PL_HMW_Pooled</strain>
    </source>
</reference>
<protein>
    <submittedName>
        <fullName evidence="2">Halomucin</fullName>
    </submittedName>
</protein>
<dbReference type="EMBL" id="JAHWGI010000279">
    <property type="protein sequence ID" value="KAK3911574.1"/>
    <property type="molecule type" value="Genomic_DNA"/>
</dbReference>
<dbReference type="Proteomes" id="UP001219518">
    <property type="component" value="Unassembled WGS sequence"/>
</dbReference>
<proteinExistence type="predicted"/>
<sequence>MSAALKRTLQRQAVRTVSKRERLDELVNRLYGPQPCNDSDSDSEILPVVDCHGDVIHPFNPVGTPEQDSAAAASDHDENGSDRGDGNDPFEIQRDQSESEDELIGSGSDQSSRGCDSINDHEANSGDDLASSDSDGDTHIPDFDELEQFIIDAIRERAQEPGVLSMSKLDALLHKLNPVLPKMPLSYTTLFDCPYNFDITELPSGGKLWYKGFRGNLDKLDLKQYLEEHGKIVFDIGIDGLPLVNVKLWPILAYLKDTDNDPFIISVYLGKEDPKNPHDFFQKYCVELKDLLDNGYRIGEVVFEVEVRNYILDAAARSFVKCCVRHNGHAGCEKCVVWGESIDNRMVFKDSDAPLRSDDSYKNREQPRHHRGDSPLEELGTGMVSAFRLDPMPLLWAGVSKRLINYWLNKIGPWKLHFEVIDLVSSVFDFLKGYCPVDFNRKPRSLKFFKTFKCTELRRIVLYDGILAFKDLIDENVYKHFLLFHAAVYILSNKSLHAELRDVASELIRTFVSHASEIYGSTFVVYNVHSMIHLVAECDRGLMLDDISAFKFENQLKSIKQTLRSGLHHLQQLARRDAEKQSSEVKMSSSKATSVVLSFKRPGFNNRFPGQHYRRLKAGKLLLKLGKSDSCVSCVSGDIIVIKDIVQRQKKVYLIGRKFMNLQDFYEYPLPSSQLGIYKVSELGRELMTFRLRHIESKYYLMPDGDGYLCFVVIRFYPTLKDPEEYMEVSLASWLVGDLDDNMNGYTRWPPDSKPISQLVKNEIPADDKWEKFRVQVMRFYGTFIDARAAAPKFLVDSNYETEDQELPVKRCRIRTQRFIESSSDEEVTLKTSTKAIKPPPPTQMKPAQQVTRRQNQSTDERKKREREASMEKLKRARAVAARHSINVTHKSPSALRRSNAFCLSPDSAASYTSRILSRIEEKKAQGQSSAPDGRRNLFPAKEGIRSDNLADLEARLKRIEECQLESSAKIDLMLMNIGRLQRSLVPAEMRIVAPHKMPKIPLQSEQDLKAFEKFLEQSDSNLSAVCDYMSSYVRSSVPDPERKSAHSILSQLLYNELAKKMNLEGGNKKIGFRSLHLYKVFQGTLKNAFPKSDLLVAEDALQKWLKDAKWRKNKLHSPKQSSNHSSRSSQHSSRSSQHSSRPAQHSSSTSSFRGASTAHSSLGSKTNPAA</sequence>
<evidence type="ECO:0000313" key="2">
    <source>
        <dbReference type="EMBL" id="KAK3911574.1"/>
    </source>
</evidence>
<evidence type="ECO:0000256" key="1">
    <source>
        <dbReference type="SAM" id="MobiDB-lite"/>
    </source>
</evidence>
<feature type="region of interest" description="Disordered" evidence="1">
    <location>
        <begin position="1113"/>
        <end position="1171"/>
    </location>
</feature>
<feature type="compositionally biased region" description="Polar residues" evidence="1">
    <location>
        <begin position="1153"/>
        <end position="1171"/>
    </location>
</feature>
<reference evidence="2" key="1">
    <citation type="submission" date="2021-07" db="EMBL/GenBank/DDBJ databases">
        <authorList>
            <person name="Catto M.A."/>
            <person name="Jacobson A."/>
            <person name="Kennedy G."/>
            <person name="Labadie P."/>
            <person name="Hunt B.G."/>
            <person name="Srinivasan R."/>
        </authorList>
    </citation>
    <scope>NUCLEOTIDE SEQUENCE</scope>
    <source>
        <strain evidence="2">PL_HMW_Pooled</strain>
        <tissue evidence="2">Head</tissue>
    </source>
</reference>
<feature type="region of interest" description="Disordered" evidence="1">
    <location>
        <begin position="823"/>
        <end position="873"/>
    </location>
</feature>
<dbReference type="PANTHER" id="PTHR33053">
    <property type="entry name" value="PROTEIN, PUTATIVE-RELATED"/>
    <property type="match status" value="1"/>
</dbReference>
<feature type="compositionally biased region" description="Basic and acidic residues" evidence="1">
    <location>
        <begin position="74"/>
        <end position="97"/>
    </location>
</feature>
<feature type="region of interest" description="Disordered" evidence="1">
    <location>
        <begin position="922"/>
        <end position="942"/>
    </location>
</feature>
<feature type="compositionally biased region" description="Low complexity" evidence="1">
    <location>
        <begin position="1121"/>
        <end position="1152"/>
    </location>
</feature>
<dbReference type="AlphaFoldDB" id="A0AAE1GYT1"/>